<name>A0A175Y3B7_9SPHN</name>
<evidence type="ECO:0000313" key="2">
    <source>
        <dbReference type="Proteomes" id="UP000078460"/>
    </source>
</evidence>
<accession>A0A175Y3B7</accession>
<sequence>MNDNEPWPRIGQAMNSHVVRTLAQAAGWRLTDMPADLGLPLAGCLYSEANHLLVTTMNGNLAASIAVMDSALLATRSDALIVRTPSADAMPGFALGLWHSGRVTWHWMLTLWVDVDAGLWLVPTPDKRDGTAASGFRLTARHLRVEEVPWRTAHERADGLVRAIRLLVHGERGTTSGPAGGEDRS</sequence>
<keyword evidence="2" id="KW-1185">Reference proteome</keyword>
<reference evidence="1" key="1">
    <citation type="submission" date="2016-03" db="EMBL/GenBank/DDBJ databases">
        <title>Sphingomonas melonis TY, whole genome shotgun sequencing.</title>
        <authorList>
            <person name="Wang H."/>
            <person name="Zhu P."/>
        </authorList>
    </citation>
    <scope>NUCLEOTIDE SEQUENCE [LARGE SCALE GENOMIC DNA]</scope>
    <source>
        <strain evidence="1">TY</strain>
    </source>
</reference>
<dbReference type="EMBL" id="LQCK02000015">
    <property type="protein sequence ID" value="KZB95167.1"/>
    <property type="molecule type" value="Genomic_DNA"/>
</dbReference>
<gene>
    <name evidence="1" type="ORF">AVM11_16930</name>
</gene>
<protein>
    <submittedName>
        <fullName evidence="1">Uncharacterized protein</fullName>
    </submittedName>
</protein>
<proteinExistence type="predicted"/>
<organism evidence="1 2">
    <name type="scientific">Sphingomonas melonis TY</name>
    <dbReference type="NCBI Taxonomy" id="621456"/>
    <lineage>
        <taxon>Bacteria</taxon>
        <taxon>Pseudomonadati</taxon>
        <taxon>Pseudomonadota</taxon>
        <taxon>Alphaproteobacteria</taxon>
        <taxon>Sphingomonadales</taxon>
        <taxon>Sphingomonadaceae</taxon>
        <taxon>Sphingomonas</taxon>
    </lineage>
</organism>
<dbReference type="OrthoDB" id="7584513at2"/>
<dbReference type="KEGG" id="smy:BJP26_07140"/>
<dbReference type="Proteomes" id="UP000078460">
    <property type="component" value="Unassembled WGS sequence"/>
</dbReference>
<dbReference type="AlphaFoldDB" id="A0A175Y3B7"/>
<dbReference type="STRING" id="621456.BJP26_07140"/>
<evidence type="ECO:0000313" key="1">
    <source>
        <dbReference type="EMBL" id="KZB95167.1"/>
    </source>
</evidence>
<dbReference type="RefSeq" id="WP_017978524.1">
    <property type="nucleotide sequence ID" value="NZ_CP017578.1"/>
</dbReference>
<dbReference type="GeneID" id="93799050"/>
<comment type="caution">
    <text evidence="1">The sequence shown here is derived from an EMBL/GenBank/DDBJ whole genome shotgun (WGS) entry which is preliminary data.</text>
</comment>